<feature type="compositionally biased region" description="Low complexity" evidence="1">
    <location>
        <begin position="214"/>
        <end position="225"/>
    </location>
</feature>
<evidence type="ECO:0000259" key="4">
    <source>
        <dbReference type="Pfam" id="PF13860"/>
    </source>
</evidence>
<evidence type="ECO:0000313" key="5">
    <source>
        <dbReference type="EMBL" id="MBU2691805.1"/>
    </source>
</evidence>
<keyword evidence="2" id="KW-0812">Transmembrane</keyword>
<protein>
    <submittedName>
        <fullName evidence="5">Lamin tail domain-containing protein</fullName>
    </submittedName>
</protein>
<comment type="caution">
    <text evidence="5">The sequence shown here is derived from an EMBL/GenBank/DDBJ whole genome shotgun (WGS) entry which is preliminary data.</text>
</comment>
<sequence length="592" mass="63993">MQRRDWGIAGWVGWRLLMLGFICLGLSGGWIAVCSATSEITECCGNLAGPESTAVCSIDGESRVVINEIFYDPQGSDTGKEYVELFNAGLSSIVLDDIILESGNGARPESWSVEWAAPSNLVLDPGAFLWIGGVPEGYSGSPDFETTLHLQNGPDAARVRRGDEVIDLVGWGVLEYPVYYEGLPAPDLPSGEALGRMPDGNDTGDNSRDFQALSSPSPGKPNKSPQTLFLESPHADPRVASPDEPIGWSARLVHSGLDPVVLSPAVITWDGRPLHPPLPEAIYCDSPVSFNWEEKAPSQPGFYQREIMFCLNSDTLLARTGFYVGTGPVAIVEIQYDPLDGEKEWVEILVREEIYSLNGWGLEDAGGRRILIDDSRPIFRDDRFILSEDPVALVAARPDFDFSKILALSGTWPSLNNTIQEEIGVADILVLSKASGEISDVASYTPPPGAGDGISLERRSVERPSHPIADWIPSPHGPTPGSPGFLEQQSLYQGKLLITPTVLTRGESPGCLILPPATPEGRTWSAEVFDISGRRVRTLGLQERKAGEPAFWWNGEGESGRGVAPGLYVVCVKSWTEGKGSQQWSASLGVTP</sequence>
<feature type="region of interest" description="Disordered" evidence="1">
    <location>
        <begin position="189"/>
        <end position="242"/>
    </location>
</feature>
<gene>
    <name evidence="5" type="ORF">KJ970_12865</name>
</gene>
<dbReference type="Pfam" id="PF00932">
    <property type="entry name" value="LTD"/>
    <property type="match status" value="1"/>
</dbReference>
<feature type="domain" description="FlgD/Vpr Ig-like" evidence="4">
    <location>
        <begin position="525"/>
        <end position="577"/>
    </location>
</feature>
<dbReference type="InterPro" id="IPR036415">
    <property type="entry name" value="Lamin_tail_dom_sf"/>
</dbReference>
<keyword evidence="2" id="KW-1133">Transmembrane helix</keyword>
<name>A0A948RVI9_UNCEI</name>
<dbReference type="Pfam" id="PF13860">
    <property type="entry name" value="FlgD_ig"/>
    <property type="match status" value="1"/>
</dbReference>
<dbReference type="InterPro" id="IPR025965">
    <property type="entry name" value="FlgD/Vpr_Ig-like"/>
</dbReference>
<feature type="domain" description="LTD" evidence="3">
    <location>
        <begin position="62"/>
        <end position="172"/>
    </location>
</feature>
<dbReference type="AlphaFoldDB" id="A0A948RVI9"/>
<feature type="transmembrane region" description="Helical" evidence="2">
    <location>
        <begin position="12"/>
        <end position="33"/>
    </location>
</feature>
<proteinExistence type="predicted"/>
<dbReference type="SUPFAM" id="SSF74853">
    <property type="entry name" value="Lamin A/C globular tail domain"/>
    <property type="match status" value="1"/>
</dbReference>
<evidence type="ECO:0000256" key="2">
    <source>
        <dbReference type="SAM" id="Phobius"/>
    </source>
</evidence>
<reference evidence="5" key="1">
    <citation type="submission" date="2021-05" db="EMBL/GenBank/DDBJ databases">
        <title>Energy efficiency and biological interactions define the core microbiome of deep oligotrophic groundwater.</title>
        <authorList>
            <person name="Mehrshad M."/>
            <person name="Lopez-Fernandez M."/>
            <person name="Bell E."/>
            <person name="Bernier-Latmani R."/>
            <person name="Bertilsson S."/>
            <person name="Dopson M."/>
        </authorList>
    </citation>
    <scope>NUCLEOTIDE SEQUENCE</scope>
    <source>
        <strain evidence="5">Modern_marine.mb.64</strain>
    </source>
</reference>
<dbReference type="EMBL" id="JAHJDP010000077">
    <property type="protein sequence ID" value="MBU2691805.1"/>
    <property type="molecule type" value="Genomic_DNA"/>
</dbReference>
<accession>A0A948RVI9</accession>
<dbReference type="Gene3D" id="2.60.40.4070">
    <property type="match status" value="1"/>
</dbReference>
<dbReference type="InterPro" id="IPR001322">
    <property type="entry name" value="Lamin_tail_dom"/>
</dbReference>
<evidence type="ECO:0000256" key="1">
    <source>
        <dbReference type="SAM" id="MobiDB-lite"/>
    </source>
</evidence>
<keyword evidence="2" id="KW-0472">Membrane</keyword>
<evidence type="ECO:0000313" key="6">
    <source>
        <dbReference type="Proteomes" id="UP000777784"/>
    </source>
</evidence>
<organism evidence="5 6">
    <name type="scientific">Eiseniibacteriota bacterium</name>
    <dbReference type="NCBI Taxonomy" id="2212470"/>
    <lineage>
        <taxon>Bacteria</taxon>
        <taxon>Candidatus Eiseniibacteriota</taxon>
    </lineage>
</organism>
<dbReference type="Proteomes" id="UP000777784">
    <property type="component" value="Unassembled WGS sequence"/>
</dbReference>
<evidence type="ECO:0000259" key="3">
    <source>
        <dbReference type="Pfam" id="PF00932"/>
    </source>
</evidence>